<evidence type="ECO:0000313" key="2">
    <source>
        <dbReference type="Proteomes" id="UP000325315"/>
    </source>
</evidence>
<evidence type="ECO:0000313" key="1">
    <source>
        <dbReference type="EMBL" id="KAA3462700.1"/>
    </source>
</evidence>
<reference evidence="1" key="1">
    <citation type="submission" date="2019-08" db="EMBL/GenBank/DDBJ databases">
        <authorList>
            <person name="Liu F."/>
        </authorList>
    </citation>
    <scope>NUCLEOTIDE SEQUENCE [LARGE SCALE GENOMIC DNA]</scope>
    <source>
        <strain evidence="1">PA1801</strain>
        <tissue evidence="1">Leaf</tissue>
    </source>
</reference>
<gene>
    <name evidence="1" type="ORF">EPI10_029162</name>
</gene>
<sequence>MVQWERCLNPKEGLDRVIHSSFSFLLNLAFNNGVFKETQICRRGLGLTHLFFVDNSMIFGEASTMGVMTIKDII</sequence>
<protein>
    <recommendedName>
        <fullName evidence="3">Reverse transcriptase</fullName>
    </recommendedName>
</protein>
<dbReference type="EMBL" id="SMMG02000009">
    <property type="protein sequence ID" value="KAA3462700.1"/>
    <property type="molecule type" value="Genomic_DNA"/>
</dbReference>
<comment type="caution">
    <text evidence="1">The sequence shown here is derived from an EMBL/GenBank/DDBJ whole genome shotgun (WGS) entry which is preliminary data.</text>
</comment>
<evidence type="ECO:0008006" key="3">
    <source>
        <dbReference type="Google" id="ProtNLM"/>
    </source>
</evidence>
<name>A0A5B6V0U5_9ROSI</name>
<dbReference type="AlphaFoldDB" id="A0A5B6V0U5"/>
<accession>A0A5B6V0U5</accession>
<keyword evidence="2" id="KW-1185">Reference proteome</keyword>
<dbReference type="Proteomes" id="UP000325315">
    <property type="component" value="Unassembled WGS sequence"/>
</dbReference>
<proteinExistence type="predicted"/>
<organism evidence="1 2">
    <name type="scientific">Gossypium australe</name>
    <dbReference type="NCBI Taxonomy" id="47621"/>
    <lineage>
        <taxon>Eukaryota</taxon>
        <taxon>Viridiplantae</taxon>
        <taxon>Streptophyta</taxon>
        <taxon>Embryophyta</taxon>
        <taxon>Tracheophyta</taxon>
        <taxon>Spermatophyta</taxon>
        <taxon>Magnoliopsida</taxon>
        <taxon>eudicotyledons</taxon>
        <taxon>Gunneridae</taxon>
        <taxon>Pentapetalae</taxon>
        <taxon>rosids</taxon>
        <taxon>malvids</taxon>
        <taxon>Malvales</taxon>
        <taxon>Malvaceae</taxon>
        <taxon>Malvoideae</taxon>
        <taxon>Gossypium</taxon>
    </lineage>
</organism>